<evidence type="ECO:0000313" key="8">
    <source>
        <dbReference type="Proteomes" id="UP001431572"/>
    </source>
</evidence>
<dbReference type="PROSITE" id="PS50995">
    <property type="entry name" value="HTH_MARR_2"/>
    <property type="match status" value="1"/>
</dbReference>
<keyword evidence="1" id="KW-0805">Transcription regulation</keyword>
<dbReference type="RefSeq" id="WP_341471117.1">
    <property type="nucleotide sequence ID" value="NZ_CP128400.1"/>
</dbReference>
<reference evidence="5 7" key="1">
    <citation type="submission" date="2020-06" db="EMBL/GenBank/DDBJ databases">
        <title>Anoxygenic phototrophic Chloroflexota member uses a Type I reaction center.</title>
        <authorList>
            <person name="Tsuji J.M."/>
            <person name="Shaw N.A."/>
            <person name="Nagashima S."/>
            <person name="Venkiteswaran J."/>
            <person name="Schiff S.L."/>
            <person name="Hanada S."/>
            <person name="Tank M."/>
            <person name="Neufeld J.D."/>
        </authorList>
    </citation>
    <scope>NUCLEOTIDE SEQUENCE [LARGE SCALE GENOMIC DNA]</scope>
    <source>
        <strain evidence="5">L227-S17</strain>
    </source>
</reference>
<dbReference type="Gene3D" id="1.10.10.10">
    <property type="entry name" value="Winged helix-like DNA-binding domain superfamily/Winged helix DNA-binding domain"/>
    <property type="match status" value="1"/>
</dbReference>
<dbReference type="Proteomes" id="UP000521676">
    <property type="component" value="Unassembled WGS sequence"/>
</dbReference>
<evidence type="ECO:0000313" key="7">
    <source>
        <dbReference type="Proteomes" id="UP000521676"/>
    </source>
</evidence>
<evidence type="ECO:0000256" key="2">
    <source>
        <dbReference type="ARBA" id="ARBA00023125"/>
    </source>
</evidence>
<evidence type="ECO:0000256" key="1">
    <source>
        <dbReference type="ARBA" id="ARBA00023015"/>
    </source>
</evidence>
<dbReference type="Proteomes" id="UP001431572">
    <property type="component" value="Chromosome 2"/>
</dbReference>
<evidence type="ECO:0000313" key="5">
    <source>
        <dbReference type="EMBL" id="NWJ47314.1"/>
    </source>
</evidence>
<dbReference type="SUPFAM" id="SSF46785">
    <property type="entry name" value="Winged helix' DNA-binding domain"/>
    <property type="match status" value="1"/>
</dbReference>
<accession>A0A8T7M5G2</accession>
<dbReference type="InterPro" id="IPR036388">
    <property type="entry name" value="WH-like_DNA-bd_sf"/>
</dbReference>
<dbReference type="InterPro" id="IPR036390">
    <property type="entry name" value="WH_DNA-bd_sf"/>
</dbReference>
<proteinExistence type="predicted"/>
<keyword evidence="8" id="KW-1185">Reference proteome</keyword>
<sequence>MILKQNDERSSLVNAILEKQKTVFQVMQGGVSPDWLEVDLTMPQLKIIFLLNAHTRMRMNELSRVLGKNMSTTTGVVEHLVEHGLVNRETEPDDRRVVIATISDKGRELCDSLLKVGTEETNEVLGSLNFDELKIVQQGMEIYFNAALEHAKTKFQTDCKVNK</sequence>
<name>A0A8T7M5G2_9CHLR</name>
<evidence type="ECO:0000256" key="3">
    <source>
        <dbReference type="ARBA" id="ARBA00023163"/>
    </source>
</evidence>
<gene>
    <name evidence="5" type="ORF">HXX08_15755</name>
    <name evidence="6" type="ORF">OZ401_002832</name>
</gene>
<dbReference type="AlphaFoldDB" id="A0A8T7M5G2"/>
<feature type="domain" description="HTH marR-type" evidence="4">
    <location>
        <begin position="1"/>
        <end position="145"/>
    </location>
</feature>
<dbReference type="GO" id="GO:0003700">
    <property type="term" value="F:DNA-binding transcription factor activity"/>
    <property type="evidence" value="ECO:0007669"/>
    <property type="project" value="InterPro"/>
</dbReference>
<dbReference type="PANTHER" id="PTHR42756:SF1">
    <property type="entry name" value="TRANSCRIPTIONAL REPRESSOR OF EMRAB OPERON"/>
    <property type="match status" value="1"/>
</dbReference>
<dbReference type="EMBL" id="JACATZ010000003">
    <property type="protein sequence ID" value="NWJ47314.1"/>
    <property type="molecule type" value="Genomic_DNA"/>
</dbReference>
<keyword evidence="3" id="KW-0804">Transcription</keyword>
<dbReference type="InterPro" id="IPR000835">
    <property type="entry name" value="HTH_MarR-typ"/>
</dbReference>
<dbReference type="GO" id="GO:0003677">
    <property type="term" value="F:DNA binding"/>
    <property type="evidence" value="ECO:0007669"/>
    <property type="project" value="UniProtKB-KW"/>
</dbReference>
<dbReference type="PANTHER" id="PTHR42756">
    <property type="entry name" value="TRANSCRIPTIONAL REGULATOR, MARR"/>
    <property type="match status" value="1"/>
</dbReference>
<dbReference type="Pfam" id="PF01047">
    <property type="entry name" value="MarR"/>
    <property type="match status" value="1"/>
</dbReference>
<evidence type="ECO:0000313" key="6">
    <source>
        <dbReference type="EMBL" id="WJW69232.1"/>
    </source>
</evidence>
<dbReference type="SMART" id="SM00347">
    <property type="entry name" value="HTH_MARR"/>
    <property type="match status" value="1"/>
</dbReference>
<protein>
    <submittedName>
        <fullName evidence="5">MarR family transcriptional regulator</fullName>
    </submittedName>
</protein>
<dbReference type="EMBL" id="CP128400">
    <property type="protein sequence ID" value="WJW69232.1"/>
    <property type="molecule type" value="Genomic_DNA"/>
</dbReference>
<keyword evidence="2" id="KW-0238">DNA-binding</keyword>
<evidence type="ECO:0000259" key="4">
    <source>
        <dbReference type="PROSITE" id="PS50995"/>
    </source>
</evidence>
<organism evidence="5 7">
    <name type="scientific">Candidatus Chlorohelix allophototropha</name>
    <dbReference type="NCBI Taxonomy" id="3003348"/>
    <lineage>
        <taxon>Bacteria</taxon>
        <taxon>Bacillati</taxon>
        <taxon>Chloroflexota</taxon>
        <taxon>Chloroflexia</taxon>
        <taxon>Candidatus Chloroheliales</taxon>
        <taxon>Candidatus Chloroheliaceae</taxon>
        <taxon>Candidatus Chlorohelix</taxon>
    </lineage>
</organism>
<reference evidence="6" key="2">
    <citation type="journal article" date="2024" name="Nature">
        <title>Anoxygenic phototroph of the Chloroflexota uses a type I reaction centre.</title>
        <authorList>
            <person name="Tsuji J.M."/>
            <person name="Shaw N.A."/>
            <person name="Nagashima S."/>
            <person name="Venkiteswaran J.J."/>
            <person name="Schiff S.L."/>
            <person name="Watanabe T."/>
            <person name="Fukui M."/>
            <person name="Hanada S."/>
            <person name="Tank M."/>
            <person name="Neufeld J.D."/>
        </authorList>
    </citation>
    <scope>NUCLEOTIDE SEQUENCE</scope>
    <source>
        <strain evidence="6">L227-S17</strain>
    </source>
</reference>